<dbReference type="EMBL" id="RBWE01000001">
    <property type="protein sequence ID" value="RKO66280.1"/>
    <property type="molecule type" value="Genomic_DNA"/>
</dbReference>
<name>A0A494X029_9FIRM</name>
<evidence type="ECO:0000313" key="2">
    <source>
        <dbReference type="EMBL" id="RKO66280.1"/>
    </source>
</evidence>
<reference evidence="2 3" key="1">
    <citation type="submission" date="2018-10" db="EMBL/GenBank/DDBJ databases">
        <authorList>
            <person name="Grouzdev D.S."/>
            <person name="Krutkina M.S."/>
            <person name="Tourova T.P."/>
            <person name="Nazina T.N."/>
        </authorList>
    </citation>
    <scope>NUCLEOTIDE SEQUENCE [LARGE SCALE GENOMIC DNA]</scope>
    <source>
        <strain evidence="2 3">435</strain>
    </source>
</reference>
<feature type="region of interest" description="Disordered" evidence="1">
    <location>
        <begin position="1"/>
        <end position="28"/>
    </location>
</feature>
<dbReference type="AlphaFoldDB" id="A0A494X029"/>
<proteinExistence type="predicted"/>
<evidence type="ECO:0000313" key="3">
    <source>
        <dbReference type="Proteomes" id="UP000271256"/>
    </source>
</evidence>
<keyword evidence="3" id="KW-1185">Reference proteome</keyword>
<gene>
    <name evidence="2" type="ORF">D7024_04550</name>
</gene>
<dbReference type="Proteomes" id="UP000271256">
    <property type="component" value="Unassembled WGS sequence"/>
</dbReference>
<protein>
    <submittedName>
        <fullName evidence="2">Uncharacterized protein</fullName>
    </submittedName>
</protein>
<sequence length="59" mass="6958">MPEACRSFEPSTSLAREAHRSEREPKQGSWKVGITQLFREVFREVSLFFREEDLTADIR</sequence>
<feature type="compositionally biased region" description="Basic and acidic residues" evidence="1">
    <location>
        <begin position="16"/>
        <end position="26"/>
    </location>
</feature>
<organism evidence="2 3">
    <name type="scientific">Desulfofundulus salinus</name>
    <dbReference type="NCBI Taxonomy" id="2419843"/>
    <lineage>
        <taxon>Bacteria</taxon>
        <taxon>Bacillati</taxon>
        <taxon>Bacillota</taxon>
        <taxon>Clostridia</taxon>
        <taxon>Eubacteriales</taxon>
        <taxon>Peptococcaceae</taxon>
        <taxon>Desulfofundulus</taxon>
    </lineage>
</organism>
<accession>A0A494X029</accession>
<evidence type="ECO:0000256" key="1">
    <source>
        <dbReference type="SAM" id="MobiDB-lite"/>
    </source>
</evidence>
<comment type="caution">
    <text evidence="2">The sequence shown here is derived from an EMBL/GenBank/DDBJ whole genome shotgun (WGS) entry which is preliminary data.</text>
</comment>